<evidence type="ECO:0000313" key="2">
    <source>
        <dbReference type="Proteomes" id="UP000055024"/>
    </source>
</evidence>
<evidence type="ECO:0000313" key="1">
    <source>
        <dbReference type="EMBL" id="KRZ19174.1"/>
    </source>
</evidence>
<comment type="caution">
    <text evidence="1">The sequence shown here is derived from an EMBL/GenBank/DDBJ whole genome shotgun (WGS) entry which is preliminary data.</text>
</comment>
<dbReference type="OrthoDB" id="5872686at2759"/>
<accession>A0A0V1I8Q3</accession>
<gene>
    <name evidence="1" type="ORF">T11_3297</name>
</gene>
<evidence type="ECO:0008006" key="3">
    <source>
        <dbReference type="Google" id="ProtNLM"/>
    </source>
</evidence>
<dbReference type="Proteomes" id="UP000055024">
    <property type="component" value="Unassembled WGS sequence"/>
</dbReference>
<name>A0A0V1I8Q3_9BILA</name>
<organism evidence="1 2">
    <name type="scientific">Trichinella zimbabwensis</name>
    <dbReference type="NCBI Taxonomy" id="268475"/>
    <lineage>
        <taxon>Eukaryota</taxon>
        <taxon>Metazoa</taxon>
        <taxon>Ecdysozoa</taxon>
        <taxon>Nematoda</taxon>
        <taxon>Enoplea</taxon>
        <taxon>Dorylaimia</taxon>
        <taxon>Trichinellida</taxon>
        <taxon>Trichinellidae</taxon>
        <taxon>Trichinella</taxon>
    </lineage>
</organism>
<dbReference type="AlphaFoldDB" id="A0A0V1I8Q3"/>
<sequence>MFIISSGDVMEMAGIFMVLKAKEVKTQFVEILIKKLREVFAIHGLPRMHSRHCGALLRLVEGIDYYYEFVTGRIRIATSGSVAVETRLGWIVCGRTDPKQSSEARVFLMKGEDPDDTTLRKFW</sequence>
<protein>
    <recommendedName>
        <fullName evidence="3">Peptidase aspartic putative domain-containing protein</fullName>
    </recommendedName>
</protein>
<keyword evidence="2" id="KW-1185">Reference proteome</keyword>
<reference evidence="1 2" key="1">
    <citation type="submission" date="2015-01" db="EMBL/GenBank/DDBJ databases">
        <title>Evolution of Trichinella species and genotypes.</title>
        <authorList>
            <person name="Korhonen P.K."/>
            <person name="Edoardo P."/>
            <person name="Giuseppe L.R."/>
            <person name="Gasser R.B."/>
        </authorList>
    </citation>
    <scope>NUCLEOTIDE SEQUENCE [LARGE SCALE GENOMIC DNA]</scope>
    <source>
        <strain evidence="1">ISS1029</strain>
    </source>
</reference>
<dbReference type="EMBL" id="JYDP01000001">
    <property type="protein sequence ID" value="KRZ19174.1"/>
    <property type="molecule type" value="Genomic_DNA"/>
</dbReference>
<proteinExistence type="predicted"/>